<evidence type="ECO:0000256" key="4">
    <source>
        <dbReference type="ARBA" id="ARBA00022777"/>
    </source>
</evidence>
<evidence type="ECO:0000256" key="7">
    <source>
        <dbReference type="NCBIfam" id="TIGR00131"/>
    </source>
</evidence>
<keyword evidence="5" id="KW-0067">ATP-binding</keyword>
<evidence type="ECO:0000256" key="5">
    <source>
        <dbReference type="ARBA" id="ARBA00022840"/>
    </source>
</evidence>
<sequence length="466" mass="48506">MTYQSTARTSERARAERLTHRFTELFGHAPHGIWRAPGRVNLIGEHTDYNDGFVLPFAIDRAAMVAVRLKSGSESTAGTADLASTYAPDGGDLSRARFSIDSLTPGSVDGWGAYPAGVVYVLIGLDGAEVPGFELLVDSTVPVGAGLSSSHAVEVATIVALNDLLGLGLSHPDLARLTQRAENEFVGAPTGIMDQSASLMGRAGGALFLDCRTLESEIVPLPLAEHGLSVLVIDSKVAHSHADGGYAARRASCERAATALGITSLRDLSTADDAAPATFSAARIVPGSAPNTAADAAPVTGPVPGAPPITGTPKTDVPELDPLDVLDDETARRVRHVLSENARVLETVQRLRQGDLSGVGELMTASHVSLRDDYEVSCLELDLAVDAALNAGAIGARMTGGGFGGSAIALVHESQLDQVRDAVLKTFADHELQTPDTFTVLPADGAQLIAFAGPGCQENVRRSGTR</sequence>
<dbReference type="Gene3D" id="3.30.70.890">
    <property type="entry name" value="GHMP kinase, C-terminal domain"/>
    <property type="match status" value="2"/>
</dbReference>
<dbReference type="Pfam" id="PF10509">
    <property type="entry name" value="GalKase_gal_bdg"/>
    <property type="match status" value="1"/>
</dbReference>
<feature type="domain" description="GHMP kinase C-terminal" evidence="9">
    <location>
        <begin position="351"/>
        <end position="428"/>
    </location>
</feature>
<reference evidence="11 12" key="1">
    <citation type="journal article" date="2024" name="Fungal Genet. Biol.">
        <title>The porcine skin microbiome exhibits broad fungal antagonism.</title>
        <authorList>
            <person name="De La Cruz K.F."/>
            <person name="Townsend E.C."/>
            <person name="Alex Cheong J.Z."/>
            <person name="Salamzade R."/>
            <person name="Liu A."/>
            <person name="Sandstrom S."/>
            <person name="Davila E."/>
            <person name="Huang L."/>
            <person name="Xu K.H."/>
            <person name="Wu S.Y."/>
            <person name="Meudt J.J."/>
            <person name="Shanmuganayagam D."/>
            <person name="Gibson A.L.F."/>
            <person name="Kalan L.R."/>
        </authorList>
    </citation>
    <scope>NUCLEOTIDE SEQUENCE [LARGE SCALE GENOMIC DNA]</scope>
    <source>
        <strain evidence="11 12">LK2625</strain>
    </source>
</reference>
<evidence type="ECO:0000259" key="8">
    <source>
        <dbReference type="Pfam" id="PF00288"/>
    </source>
</evidence>
<dbReference type="RefSeq" id="WP_368630136.1">
    <property type="nucleotide sequence ID" value="NZ_JAYWLU010000025.1"/>
</dbReference>
<dbReference type="SUPFAM" id="SSF55060">
    <property type="entry name" value="GHMP Kinase, C-terminal domain"/>
    <property type="match status" value="1"/>
</dbReference>
<dbReference type="InterPro" id="IPR014721">
    <property type="entry name" value="Ribsml_uS5_D2-typ_fold_subgr"/>
</dbReference>
<keyword evidence="3" id="KW-0547">Nucleotide-binding</keyword>
<dbReference type="PIRSF" id="PIRSF000530">
    <property type="entry name" value="Galactokinase"/>
    <property type="match status" value="1"/>
</dbReference>
<dbReference type="InterPro" id="IPR036554">
    <property type="entry name" value="GHMP_kinase_C_sf"/>
</dbReference>
<dbReference type="PANTHER" id="PTHR10457:SF7">
    <property type="entry name" value="GALACTOKINASE-RELATED"/>
    <property type="match status" value="1"/>
</dbReference>
<dbReference type="PRINTS" id="PR00959">
    <property type="entry name" value="MEVGALKINASE"/>
</dbReference>
<feature type="domain" description="Galactokinase N-terminal" evidence="10">
    <location>
        <begin position="21"/>
        <end position="68"/>
    </location>
</feature>
<dbReference type="Proteomes" id="UP001558481">
    <property type="component" value="Unassembled WGS sequence"/>
</dbReference>
<dbReference type="InterPro" id="IPR013750">
    <property type="entry name" value="GHMP_kinase_C_dom"/>
</dbReference>
<dbReference type="PANTHER" id="PTHR10457">
    <property type="entry name" value="MEVALONATE KINASE/GALACTOKINASE"/>
    <property type="match status" value="1"/>
</dbReference>
<keyword evidence="4" id="KW-0418">Kinase</keyword>
<dbReference type="EMBL" id="JAYWLU010000025">
    <property type="protein sequence ID" value="MEX3596109.1"/>
    <property type="molecule type" value="Genomic_DNA"/>
</dbReference>
<evidence type="ECO:0000313" key="12">
    <source>
        <dbReference type="Proteomes" id="UP001558481"/>
    </source>
</evidence>
<evidence type="ECO:0000259" key="10">
    <source>
        <dbReference type="Pfam" id="PF10509"/>
    </source>
</evidence>
<gene>
    <name evidence="11" type="primary">galK</name>
    <name evidence="11" type="ORF">VVR66_15450</name>
</gene>
<keyword evidence="6" id="KW-0299">Galactose metabolism</keyword>
<dbReference type="EC" id="2.7.1.6" evidence="7"/>
<evidence type="ECO:0000256" key="6">
    <source>
        <dbReference type="ARBA" id="ARBA00023144"/>
    </source>
</evidence>
<dbReference type="InterPro" id="IPR019741">
    <property type="entry name" value="Galactokinase_CS"/>
</dbReference>
<dbReference type="PROSITE" id="PS00106">
    <property type="entry name" value="GALACTOKINASE"/>
    <property type="match status" value="1"/>
</dbReference>
<protein>
    <recommendedName>
        <fullName evidence="7">Galactokinase</fullName>
        <ecNumber evidence="7">2.7.1.6</ecNumber>
    </recommendedName>
</protein>
<accession>A0ABV3V5S2</accession>
<evidence type="ECO:0000313" key="11">
    <source>
        <dbReference type="EMBL" id="MEX3596109.1"/>
    </source>
</evidence>
<comment type="similarity">
    <text evidence="1">Belongs to the GHMP kinase family. GalK subfamily.</text>
</comment>
<keyword evidence="6" id="KW-0119">Carbohydrate metabolism</keyword>
<dbReference type="InterPro" id="IPR006206">
    <property type="entry name" value="Mevalonate/galactokinase"/>
</dbReference>
<dbReference type="SUPFAM" id="SSF54211">
    <property type="entry name" value="Ribosomal protein S5 domain 2-like"/>
    <property type="match status" value="1"/>
</dbReference>
<proteinExistence type="inferred from homology"/>
<comment type="caution">
    <text evidence="11">The sequence shown here is derived from an EMBL/GenBank/DDBJ whole genome shotgun (WGS) entry which is preliminary data.</text>
</comment>
<keyword evidence="2 11" id="KW-0808">Transferase</keyword>
<name>A0ABV3V5S2_9MICC</name>
<keyword evidence="12" id="KW-1185">Reference proteome</keyword>
<dbReference type="InterPro" id="IPR020568">
    <property type="entry name" value="Ribosomal_Su5_D2-typ_SF"/>
</dbReference>
<dbReference type="PRINTS" id="PR00473">
    <property type="entry name" value="GALCTOKINASE"/>
</dbReference>
<dbReference type="Pfam" id="PF00288">
    <property type="entry name" value="GHMP_kinases_N"/>
    <property type="match status" value="1"/>
</dbReference>
<dbReference type="GO" id="GO:0004335">
    <property type="term" value="F:galactokinase activity"/>
    <property type="evidence" value="ECO:0007669"/>
    <property type="project" value="UniProtKB-EC"/>
</dbReference>
<organism evidence="11 12">
    <name type="scientific">Kocuria carniphila</name>
    <dbReference type="NCBI Taxonomy" id="262208"/>
    <lineage>
        <taxon>Bacteria</taxon>
        <taxon>Bacillati</taxon>
        <taxon>Actinomycetota</taxon>
        <taxon>Actinomycetes</taxon>
        <taxon>Micrococcales</taxon>
        <taxon>Micrococcaceae</taxon>
        <taxon>Kocuria</taxon>
    </lineage>
</organism>
<dbReference type="Pfam" id="PF08544">
    <property type="entry name" value="GHMP_kinases_C"/>
    <property type="match status" value="1"/>
</dbReference>
<dbReference type="Gene3D" id="3.30.230.10">
    <property type="match status" value="1"/>
</dbReference>
<feature type="domain" description="GHMP kinase N-terminal" evidence="8">
    <location>
        <begin position="127"/>
        <end position="202"/>
    </location>
</feature>
<dbReference type="InterPro" id="IPR019539">
    <property type="entry name" value="GalKase_N"/>
</dbReference>
<dbReference type="NCBIfam" id="TIGR00131">
    <property type="entry name" value="gal_kin"/>
    <property type="match status" value="1"/>
</dbReference>
<dbReference type="InterPro" id="IPR006204">
    <property type="entry name" value="GHMP_kinase_N_dom"/>
</dbReference>
<evidence type="ECO:0000256" key="3">
    <source>
        <dbReference type="ARBA" id="ARBA00022741"/>
    </source>
</evidence>
<dbReference type="InterPro" id="IPR000705">
    <property type="entry name" value="Galactokinase"/>
</dbReference>
<evidence type="ECO:0000256" key="2">
    <source>
        <dbReference type="ARBA" id="ARBA00022679"/>
    </source>
</evidence>
<evidence type="ECO:0000259" key="9">
    <source>
        <dbReference type="Pfam" id="PF08544"/>
    </source>
</evidence>
<evidence type="ECO:0000256" key="1">
    <source>
        <dbReference type="ARBA" id="ARBA00006566"/>
    </source>
</evidence>